<dbReference type="Proteomes" id="UP000683000">
    <property type="component" value="Unassembled WGS sequence"/>
</dbReference>
<dbReference type="EMBL" id="JAGFBS010000025">
    <property type="protein sequence ID" value="KAG6372744.1"/>
    <property type="molecule type" value="Genomic_DNA"/>
</dbReference>
<organism evidence="1 2">
    <name type="scientific">Boletus reticuloceps</name>
    <dbReference type="NCBI Taxonomy" id="495285"/>
    <lineage>
        <taxon>Eukaryota</taxon>
        <taxon>Fungi</taxon>
        <taxon>Dikarya</taxon>
        <taxon>Basidiomycota</taxon>
        <taxon>Agaricomycotina</taxon>
        <taxon>Agaricomycetes</taxon>
        <taxon>Agaricomycetidae</taxon>
        <taxon>Boletales</taxon>
        <taxon>Boletineae</taxon>
        <taxon>Boletaceae</taxon>
        <taxon>Boletoideae</taxon>
        <taxon>Boletus</taxon>
    </lineage>
</organism>
<comment type="caution">
    <text evidence="1">The sequence shown here is derived from an EMBL/GenBank/DDBJ whole genome shotgun (WGS) entry which is preliminary data.</text>
</comment>
<accession>A0A8I2YI36</accession>
<protein>
    <submittedName>
        <fullName evidence="1">Uncharacterized protein</fullName>
    </submittedName>
</protein>
<evidence type="ECO:0000313" key="1">
    <source>
        <dbReference type="EMBL" id="KAG6372744.1"/>
    </source>
</evidence>
<dbReference type="AlphaFoldDB" id="A0A8I2YI36"/>
<proteinExistence type="predicted"/>
<evidence type="ECO:0000313" key="2">
    <source>
        <dbReference type="Proteomes" id="UP000683000"/>
    </source>
</evidence>
<sequence>MFDIGQDTDFLAHEPAPAQEVYSFEHEDGPGPSREFLAFDLSRSATSPWNSTILEILLREFQKTCTDEKWAIKRSDNYVRELLKNRYKKLHTVWLKGQPKLLRDGRLETEEEVEARLLAEMDRQAKASRQATRRRNKYTRRVTTLNHVVALKIEEGDSDVAVWEWLSCLIKTLGEDGMSSEESAVENQIEHVLRVKQMEWRRCINHELDIIDTQRLLDDDIFARQGAKPVKRIRAHDNPESSRDALFGLPMAFYDGAWVAGLSQRQLDALNVSWDTFEWMKVATT</sequence>
<reference evidence="1" key="1">
    <citation type="submission" date="2021-03" db="EMBL/GenBank/DDBJ databases">
        <title>Evolutionary innovations through gain and loss of genes in the ectomycorrhizal Boletales.</title>
        <authorList>
            <person name="Wu G."/>
            <person name="Miyauchi S."/>
            <person name="Morin E."/>
            <person name="Yang Z.-L."/>
            <person name="Xu J."/>
            <person name="Martin F.M."/>
        </authorList>
    </citation>
    <scope>NUCLEOTIDE SEQUENCE</scope>
    <source>
        <strain evidence="1">BR01</strain>
    </source>
</reference>
<dbReference type="OrthoDB" id="3269403at2759"/>
<keyword evidence="2" id="KW-1185">Reference proteome</keyword>
<name>A0A8I2YI36_9AGAM</name>
<gene>
    <name evidence="1" type="ORF">JVT61DRAFT_7138</name>
</gene>